<name>A0AB36BK49_STAWA</name>
<dbReference type="InterPro" id="IPR010724">
    <property type="entry name" value="RepA_N"/>
</dbReference>
<dbReference type="RefSeq" id="WP_160175654.1">
    <property type="nucleotide sequence ID" value="NZ_QXWP01000009.1"/>
</dbReference>
<gene>
    <name evidence="2" type="ORF">D3Z30_11765</name>
</gene>
<dbReference type="Pfam" id="PF06970">
    <property type="entry name" value="RepA_N"/>
    <property type="match status" value="1"/>
</dbReference>
<proteinExistence type="predicted"/>
<evidence type="ECO:0000259" key="1">
    <source>
        <dbReference type="Pfam" id="PF06970"/>
    </source>
</evidence>
<organism evidence="2 3">
    <name type="scientific">Staphylococcus warneri</name>
    <dbReference type="NCBI Taxonomy" id="1292"/>
    <lineage>
        <taxon>Bacteria</taxon>
        <taxon>Bacillati</taxon>
        <taxon>Bacillota</taxon>
        <taxon>Bacilli</taxon>
        <taxon>Bacillales</taxon>
        <taxon>Staphylococcaceae</taxon>
        <taxon>Staphylococcus</taxon>
    </lineage>
</organism>
<evidence type="ECO:0000313" key="2">
    <source>
        <dbReference type="EMBL" id="NBH31650.1"/>
    </source>
</evidence>
<comment type="caution">
    <text evidence="2">The sequence shown here is derived from an EMBL/GenBank/DDBJ whole genome shotgun (WGS) entry which is preliminary data.</text>
</comment>
<reference evidence="2 3" key="1">
    <citation type="submission" date="2018-08" db="EMBL/GenBank/DDBJ databases">
        <title>Murine metabolic-syndrome-specific gut microbial biobank.</title>
        <authorList>
            <person name="Liu C."/>
        </authorList>
    </citation>
    <scope>NUCLEOTIDE SEQUENCE [LARGE SCALE GENOMIC DNA]</scope>
    <source>
        <strain evidence="2 3">1XD21-27</strain>
    </source>
</reference>
<feature type="domain" description="Replication initiator A N-terminal" evidence="1">
    <location>
        <begin position="133"/>
        <end position="209"/>
    </location>
</feature>
<dbReference type="EMBL" id="QXWP01000009">
    <property type="protein sequence ID" value="NBH31650.1"/>
    <property type="molecule type" value="Genomic_DNA"/>
</dbReference>
<accession>A0AB36BK49</accession>
<sequence>MSKIEYKPFTNSNQQPFMKLYKFIWLESSYQHLPNQCKVLFSGIKNLIEQAKYNGTIKYNDNQQPYIVLDNKKIQTFFGLDTKTIKKYKDALYDCGLLIKGTRKKEVIVNEAIQLDHHCSSFINKETNKRELSYIAMPKFLFNDVFKHVSLNAKVMYSIYRDRFKLSLKNSESSKQYVDQAGKVFTVISNKDLCDVLNCSKNTVSKYTGQLIAVGLIQKEQINCKSTDRIYVKEPIALPVNVQNNKEVSQKRYRLTTRNHVYMKRIYRKMGNSEIKNGNFENQKWEKLGYSNTTFSQTYNHINTNLMLSNVSGDVDEYEKFIQQEQKKLVPSFNEIKFIKDKQKQHKLKNLPPLLKVYFNRFNDVQEMSAYLGIMFKAKNEFNKYHDTSYAIEDVEYQLSAMIKTVFNAFKKDNAVKNHYAYFSSSVYNVFVDCYDEDYENGIISSSREELIQQQMSEAFTQLENKIQHQTNMSYHSVDEAELDMLEVY</sequence>
<dbReference type="AlphaFoldDB" id="A0AB36BK49"/>
<dbReference type="Proteomes" id="UP000481807">
    <property type="component" value="Unassembled WGS sequence"/>
</dbReference>
<evidence type="ECO:0000313" key="3">
    <source>
        <dbReference type="Proteomes" id="UP000481807"/>
    </source>
</evidence>
<protein>
    <recommendedName>
        <fullName evidence="1">Replication initiator A N-terminal domain-containing protein</fullName>
    </recommendedName>
</protein>